<sequence length="53" mass="5875">MRRIRTEREGAAPAEAAWDRVSDISSYRERNPRVVDGGGRFEDANGGRREAGA</sequence>
<organism evidence="2 3">
    <name type="scientific">Halogeometricum pallidum JCM 14848</name>
    <dbReference type="NCBI Taxonomy" id="1227487"/>
    <lineage>
        <taxon>Archaea</taxon>
        <taxon>Methanobacteriati</taxon>
        <taxon>Methanobacteriota</taxon>
        <taxon>Stenosarchaea group</taxon>
        <taxon>Halobacteria</taxon>
        <taxon>Halobacteriales</taxon>
        <taxon>Haloferacaceae</taxon>
        <taxon>Halogeometricum</taxon>
    </lineage>
</organism>
<protein>
    <submittedName>
        <fullName evidence="2">Uncharacterized protein</fullName>
    </submittedName>
</protein>
<dbReference type="SUPFAM" id="SSF55961">
    <property type="entry name" value="Bet v1-like"/>
    <property type="match status" value="1"/>
</dbReference>
<dbReference type="RefSeq" id="WP_008386192.1">
    <property type="nucleotide sequence ID" value="NZ_AOIV01000023.1"/>
</dbReference>
<keyword evidence="3" id="KW-1185">Reference proteome</keyword>
<feature type="region of interest" description="Disordered" evidence="1">
    <location>
        <begin position="29"/>
        <end position="53"/>
    </location>
</feature>
<proteinExistence type="predicted"/>
<gene>
    <name evidence="2" type="ORF">C474_09594</name>
</gene>
<dbReference type="InParanoid" id="M0D8D4"/>
<name>M0D8D4_HALPD</name>
<evidence type="ECO:0000313" key="3">
    <source>
        <dbReference type="Proteomes" id="UP000011513"/>
    </source>
</evidence>
<dbReference type="OrthoDB" id="66844at2157"/>
<dbReference type="AlphaFoldDB" id="M0D8D4"/>
<evidence type="ECO:0000256" key="1">
    <source>
        <dbReference type="SAM" id="MobiDB-lite"/>
    </source>
</evidence>
<dbReference type="EMBL" id="AOIV01000023">
    <property type="protein sequence ID" value="ELZ31078.1"/>
    <property type="molecule type" value="Genomic_DNA"/>
</dbReference>
<reference evidence="2 3" key="1">
    <citation type="journal article" date="2014" name="PLoS Genet.">
        <title>Phylogenetically driven sequencing of extremely halophilic archaea reveals strategies for static and dynamic osmo-response.</title>
        <authorList>
            <person name="Becker E.A."/>
            <person name="Seitzer P.M."/>
            <person name="Tritt A."/>
            <person name="Larsen D."/>
            <person name="Krusor M."/>
            <person name="Yao A.I."/>
            <person name="Wu D."/>
            <person name="Madern D."/>
            <person name="Eisen J.A."/>
            <person name="Darling A.E."/>
            <person name="Facciotti M.T."/>
        </authorList>
    </citation>
    <scope>NUCLEOTIDE SEQUENCE [LARGE SCALE GENOMIC DNA]</scope>
    <source>
        <strain evidence="2 3">JCM 14848</strain>
    </source>
</reference>
<accession>M0D8D4</accession>
<comment type="caution">
    <text evidence="2">The sequence shown here is derived from an EMBL/GenBank/DDBJ whole genome shotgun (WGS) entry which is preliminary data.</text>
</comment>
<evidence type="ECO:0000313" key="2">
    <source>
        <dbReference type="EMBL" id="ELZ31078.1"/>
    </source>
</evidence>
<dbReference type="Proteomes" id="UP000011513">
    <property type="component" value="Unassembled WGS sequence"/>
</dbReference>